<protein>
    <submittedName>
        <fullName evidence="1">Uncharacterized protein</fullName>
    </submittedName>
</protein>
<accession>A0AAV8Z0N9</accession>
<dbReference type="EMBL" id="JAPWTK010000027">
    <property type="protein sequence ID" value="KAJ8956947.1"/>
    <property type="molecule type" value="Genomic_DNA"/>
</dbReference>
<keyword evidence="2" id="KW-1185">Reference proteome</keyword>
<dbReference type="AlphaFoldDB" id="A0AAV8Z0N9"/>
<name>A0AAV8Z0N9_9CUCU</name>
<proteinExistence type="predicted"/>
<evidence type="ECO:0000313" key="2">
    <source>
        <dbReference type="Proteomes" id="UP001162162"/>
    </source>
</evidence>
<dbReference type="Proteomes" id="UP001162162">
    <property type="component" value="Unassembled WGS sequence"/>
</dbReference>
<evidence type="ECO:0000313" key="1">
    <source>
        <dbReference type="EMBL" id="KAJ8956947.1"/>
    </source>
</evidence>
<comment type="caution">
    <text evidence="1">The sequence shown here is derived from an EMBL/GenBank/DDBJ whole genome shotgun (WGS) entry which is preliminary data.</text>
</comment>
<sequence>MKLPDCHIGFIIIVNIIIDKTHSVTVQVKECGKPIFPTERVICKEPLSETMATSRTMQRGNKTWQSCLHPSAAEIRSTVKHTLSDGRRGQTVTALVDRKRYCSMTSSISRSNTLGFLRRLPKEYEVCKLNNEAGNVATLSSNTAETRVGRAVLLCAITFSTLVEIARASNLTTTTETNEIRIEETRGQSPVRAGRGDGVLLDWWNLKFSYIGSISGGSWVCYMGGHKTLLDLTTIFKFEET</sequence>
<reference evidence="1" key="1">
    <citation type="journal article" date="2023" name="Insect Mol. Biol.">
        <title>Genome sequencing provides insights into the evolution of gene families encoding plant cell wall-degrading enzymes in longhorned beetles.</title>
        <authorList>
            <person name="Shin N.R."/>
            <person name="Okamura Y."/>
            <person name="Kirsch R."/>
            <person name="Pauchet Y."/>
        </authorList>
    </citation>
    <scope>NUCLEOTIDE SEQUENCE</scope>
    <source>
        <strain evidence="1">AMC_N1</strain>
    </source>
</reference>
<gene>
    <name evidence="1" type="ORF">NQ318_014366</name>
</gene>
<organism evidence="1 2">
    <name type="scientific">Aromia moschata</name>
    <dbReference type="NCBI Taxonomy" id="1265417"/>
    <lineage>
        <taxon>Eukaryota</taxon>
        <taxon>Metazoa</taxon>
        <taxon>Ecdysozoa</taxon>
        <taxon>Arthropoda</taxon>
        <taxon>Hexapoda</taxon>
        <taxon>Insecta</taxon>
        <taxon>Pterygota</taxon>
        <taxon>Neoptera</taxon>
        <taxon>Endopterygota</taxon>
        <taxon>Coleoptera</taxon>
        <taxon>Polyphaga</taxon>
        <taxon>Cucujiformia</taxon>
        <taxon>Chrysomeloidea</taxon>
        <taxon>Cerambycidae</taxon>
        <taxon>Cerambycinae</taxon>
        <taxon>Callichromatini</taxon>
        <taxon>Aromia</taxon>
    </lineage>
</organism>